<evidence type="ECO:0000313" key="2">
    <source>
        <dbReference type="EMBL" id="QPK78659.1"/>
    </source>
</evidence>
<organism evidence="2 3">
    <name type="scientific">Corynebacterium lizhenjunii</name>
    <dbReference type="NCBI Taxonomy" id="2709394"/>
    <lineage>
        <taxon>Bacteria</taxon>
        <taxon>Bacillati</taxon>
        <taxon>Actinomycetota</taxon>
        <taxon>Actinomycetes</taxon>
        <taxon>Mycobacteriales</taxon>
        <taxon>Corynebacteriaceae</taxon>
        <taxon>Corynebacterium</taxon>
    </lineage>
</organism>
<gene>
    <name evidence="2" type="ORF">G7Y31_08900</name>
</gene>
<keyword evidence="1" id="KW-0472">Membrane</keyword>
<sequence>MSEITRFQHRNELSPQQLFALGLPIGVGIAGGVLESVATIGLAIVAFIASGVWIYRTAPPKFVAPRFEEYRDSDHSLWYRYSFVALIATLAAGPVLHDVVQDIIPSGESLPLAVQAAASGLYVATVAPWGLHLQLTSQRRIGKRRLRQVLAHPSLEGVTATRIEAAQRHRPLLAALCAVGAVDGGTVPAQAITRLLDVPLEEVTGAIEELTELDILATERIGLYAAAPKWHTTLTPLGVNCLSAQAR</sequence>
<evidence type="ECO:0000256" key="1">
    <source>
        <dbReference type="SAM" id="Phobius"/>
    </source>
</evidence>
<dbReference type="Proteomes" id="UP000594681">
    <property type="component" value="Chromosome"/>
</dbReference>
<reference evidence="2 3" key="1">
    <citation type="submission" date="2020-11" db="EMBL/GenBank/DDBJ databases">
        <title>Corynebacterium sp. ZJ-599.</title>
        <authorList>
            <person name="Zhou J."/>
        </authorList>
    </citation>
    <scope>NUCLEOTIDE SEQUENCE [LARGE SCALE GENOMIC DNA]</scope>
    <source>
        <strain evidence="2 3">ZJ-599</strain>
    </source>
</reference>
<evidence type="ECO:0000313" key="3">
    <source>
        <dbReference type="Proteomes" id="UP000594681"/>
    </source>
</evidence>
<feature type="transmembrane region" description="Helical" evidence="1">
    <location>
        <begin position="18"/>
        <end position="34"/>
    </location>
</feature>
<dbReference type="RefSeq" id="WP_165009491.1">
    <property type="nucleotide sequence ID" value="NZ_CP064954.1"/>
</dbReference>
<feature type="transmembrane region" description="Helical" evidence="1">
    <location>
        <begin position="40"/>
        <end position="58"/>
    </location>
</feature>
<feature type="transmembrane region" description="Helical" evidence="1">
    <location>
        <begin position="78"/>
        <end position="96"/>
    </location>
</feature>
<dbReference type="KEGG" id="cliz:G7Y31_08900"/>
<feature type="transmembrane region" description="Helical" evidence="1">
    <location>
        <begin position="116"/>
        <end position="135"/>
    </location>
</feature>
<accession>A0A7T0KDT2</accession>
<keyword evidence="3" id="KW-1185">Reference proteome</keyword>
<protein>
    <submittedName>
        <fullName evidence="2">Uncharacterized protein</fullName>
    </submittedName>
</protein>
<keyword evidence="1" id="KW-1133">Transmembrane helix</keyword>
<keyword evidence="1" id="KW-0812">Transmembrane</keyword>
<dbReference type="AlphaFoldDB" id="A0A7T0KDT2"/>
<proteinExistence type="predicted"/>
<name>A0A7T0KDT2_9CORY</name>
<dbReference type="EMBL" id="CP064954">
    <property type="protein sequence ID" value="QPK78659.1"/>
    <property type="molecule type" value="Genomic_DNA"/>
</dbReference>